<proteinExistence type="predicted"/>
<comment type="caution">
    <text evidence="1">The sequence shown here is derived from an EMBL/GenBank/DDBJ whole genome shotgun (WGS) entry which is preliminary data.</text>
</comment>
<dbReference type="AlphaFoldDB" id="A0AAW2M4A7"/>
<evidence type="ECO:0000313" key="1">
    <source>
        <dbReference type="EMBL" id="KAL0325182.1"/>
    </source>
</evidence>
<accession>A0AAW2M4A7</accession>
<organism evidence="1">
    <name type="scientific">Sesamum radiatum</name>
    <name type="common">Black benniseed</name>
    <dbReference type="NCBI Taxonomy" id="300843"/>
    <lineage>
        <taxon>Eukaryota</taxon>
        <taxon>Viridiplantae</taxon>
        <taxon>Streptophyta</taxon>
        <taxon>Embryophyta</taxon>
        <taxon>Tracheophyta</taxon>
        <taxon>Spermatophyta</taxon>
        <taxon>Magnoliopsida</taxon>
        <taxon>eudicotyledons</taxon>
        <taxon>Gunneridae</taxon>
        <taxon>Pentapetalae</taxon>
        <taxon>asterids</taxon>
        <taxon>lamiids</taxon>
        <taxon>Lamiales</taxon>
        <taxon>Pedaliaceae</taxon>
        <taxon>Sesamum</taxon>
    </lineage>
</organism>
<sequence>MLGWKRKWNGGLGFRNLKYFYSALLAKLSWRLVTEPYCILSRVYRARYFPHSTFFDANKGTNSSISWNNIWSAKGLIEWGSKMQGGGGLRINILTDRWFPRTTTFRLLAASQASTKIRTSVELIDYDGKRWKECISSQQYGNYSSSPSW</sequence>
<dbReference type="EMBL" id="JACGWJ010000023">
    <property type="protein sequence ID" value="KAL0325182.1"/>
    <property type="molecule type" value="Genomic_DNA"/>
</dbReference>
<reference evidence="1" key="2">
    <citation type="journal article" date="2024" name="Plant">
        <title>Genomic evolution and insights into agronomic trait innovations of Sesamum species.</title>
        <authorList>
            <person name="Miao H."/>
            <person name="Wang L."/>
            <person name="Qu L."/>
            <person name="Liu H."/>
            <person name="Sun Y."/>
            <person name="Le M."/>
            <person name="Wang Q."/>
            <person name="Wei S."/>
            <person name="Zheng Y."/>
            <person name="Lin W."/>
            <person name="Duan Y."/>
            <person name="Cao H."/>
            <person name="Xiong S."/>
            <person name="Wang X."/>
            <person name="Wei L."/>
            <person name="Li C."/>
            <person name="Ma Q."/>
            <person name="Ju M."/>
            <person name="Zhao R."/>
            <person name="Li G."/>
            <person name="Mu C."/>
            <person name="Tian Q."/>
            <person name="Mei H."/>
            <person name="Zhang T."/>
            <person name="Gao T."/>
            <person name="Zhang H."/>
        </authorList>
    </citation>
    <scope>NUCLEOTIDE SEQUENCE</scope>
    <source>
        <strain evidence="1">G02</strain>
    </source>
</reference>
<reference evidence="1" key="1">
    <citation type="submission" date="2020-06" db="EMBL/GenBank/DDBJ databases">
        <authorList>
            <person name="Li T."/>
            <person name="Hu X."/>
            <person name="Zhang T."/>
            <person name="Song X."/>
            <person name="Zhang H."/>
            <person name="Dai N."/>
            <person name="Sheng W."/>
            <person name="Hou X."/>
            <person name="Wei L."/>
        </authorList>
    </citation>
    <scope>NUCLEOTIDE SEQUENCE</scope>
    <source>
        <strain evidence="1">G02</strain>
        <tissue evidence="1">Leaf</tissue>
    </source>
</reference>
<gene>
    <name evidence="1" type="ORF">Sradi_5087500</name>
</gene>
<name>A0AAW2M4A7_SESRA</name>
<protein>
    <submittedName>
        <fullName evidence="1">Uncharacterized protein</fullName>
    </submittedName>
</protein>